<feature type="binding site" evidence="5">
    <location>
        <position position="222"/>
    </location>
    <ligand>
        <name>Fe cation</name>
        <dbReference type="ChEBI" id="CHEBI:24875"/>
        <note>catalytic</note>
    </ligand>
</feature>
<organism evidence="7 8">
    <name type="scientific">Nocardia otitidiscaviarum</name>
    <dbReference type="NCBI Taxonomy" id="1823"/>
    <lineage>
        <taxon>Bacteria</taxon>
        <taxon>Bacillati</taxon>
        <taxon>Actinomycetota</taxon>
        <taxon>Actinomycetes</taxon>
        <taxon>Mycobacteriales</taxon>
        <taxon>Nocardiaceae</taxon>
        <taxon>Nocardia</taxon>
    </lineage>
</organism>
<dbReference type="Proteomes" id="UP000317039">
    <property type="component" value="Chromosome"/>
</dbReference>
<evidence type="ECO:0000256" key="4">
    <source>
        <dbReference type="ARBA" id="ARBA00023004"/>
    </source>
</evidence>
<feature type="binding site" evidence="5">
    <location>
        <position position="472"/>
    </location>
    <ligand>
        <name>Fe cation</name>
        <dbReference type="ChEBI" id="CHEBI:24875"/>
        <note>catalytic</note>
    </ligand>
</feature>
<dbReference type="GO" id="GO:0046872">
    <property type="term" value="F:metal ion binding"/>
    <property type="evidence" value="ECO:0007669"/>
    <property type="project" value="UniProtKB-KW"/>
</dbReference>
<keyword evidence="4 5" id="KW-0408">Iron</keyword>
<keyword evidence="2 5" id="KW-0479">Metal-binding</keyword>
<dbReference type="InterPro" id="IPR004294">
    <property type="entry name" value="Carotenoid_Oase"/>
</dbReference>
<dbReference type="PANTHER" id="PTHR10543:SF89">
    <property type="entry name" value="CAROTENOID 9,10(9',10')-CLEAVAGE DIOXYGENASE 1"/>
    <property type="match status" value="1"/>
</dbReference>
<gene>
    <name evidence="7" type="ORF">FOH10_15720</name>
</gene>
<evidence type="ECO:0000256" key="3">
    <source>
        <dbReference type="ARBA" id="ARBA00023002"/>
    </source>
</evidence>
<proteinExistence type="inferred from homology"/>
<comment type="cofactor">
    <cofactor evidence="5 6">
        <name>Fe(2+)</name>
        <dbReference type="ChEBI" id="CHEBI:29033"/>
    </cofactor>
    <text evidence="5 6">Binds 1 Fe(2+) ion per subunit.</text>
</comment>
<dbReference type="EMBL" id="CP041695">
    <property type="protein sequence ID" value="QDP79939.1"/>
    <property type="molecule type" value="Genomic_DNA"/>
</dbReference>
<comment type="similarity">
    <text evidence="1 6">Belongs to the carotenoid oxygenase family.</text>
</comment>
<dbReference type="GO" id="GO:0010436">
    <property type="term" value="F:carotenoid dioxygenase activity"/>
    <property type="evidence" value="ECO:0007669"/>
    <property type="project" value="TreeGrafter"/>
</dbReference>
<protein>
    <recommendedName>
        <fullName evidence="6">Dioxygenase</fullName>
        <ecNumber evidence="6">1.13.11.-</ecNumber>
    </recommendedName>
</protein>
<name>A0A516NM19_9NOCA</name>
<dbReference type="GeneID" id="80333825"/>
<feature type="binding site" evidence="5">
    <location>
        <position position="173"/>
    </location>
    <ligand>
        <name>Fe cation</name>
        <dbReference type="ChEBI" id="CHEBI:24875"/>
        <note>catalytic</note>
    </ligand>
</feature>
<evidence type="ECO:0000313" key="7">
    <source>
        <dbReference type="EMBL" id="QDP79939.1"/>
    </source>
</evidence>
<evidence type="ECO:0000313" key="8">
    <source>
        <dbReference type="Proteomes" id="UP000317039"/>
    </source>
</evidence>
<dbReference type="AlphaFoldDB" id="A0A516NM19"/>
<dbReference type="GO" id="GO:0016121">
    <property type="term" value="P:carotene catabolic process"/>
    <property type="evidence" value="ECO:0007669"/>
    <property type="project" value="TreeGrafter"/>
</dbReference>
<reference evidence="7 8" key="1">
    <citation type="submission" date="2019-07" db="EMBL/GenBank/DDBJ databases">
        <title>Complete Genome Sequence and Methylome Analysis of Nocardia otitidis-caviarum NEB252.</title>
        <authorList>
            <person name="Fomenkov A."/>
            <person name="Anton B.P."/>
            <person name="Vincze T."/>
            <person name="Roberts R.J."/>
        </authorList>
    </citation>
    <scope>NUCLEOTIDE SEQUENCE [LARGE SCALE GENOMIC DNA]</scope>
    <source>
        <strain evidence="7 8">NEB252</strain>
    </source>
</reference>
<dbReference type="EC" id="1.13.11.-" evidence="6"/>
<evidence type="ECO:0000256" key="5">
    <source>
        <dbReference type="PIRSR" id="PIRSR604294-1"/>
    </source>
</evidence>
<dbReference type="KEGG" id="nod:FOH10_15720"/>
<dbReference type="PANTHER" id="PTHR10543">
    <property type="entry name" value="BETA-CAROTENE DIOXYGENASE"/>
    <property type="match status" value="1"/>
</dbReference>
<evidence type="ECO:0000256" key="1">
    <source>
        <dbReference type="ARBA" id="ARBA00006787"/>
    </source>
</evidence>
<sequence length="483" mass="52947">MSSPTTTSDQTATSRDYLPLHDEFDYTVDEFTGAVPEGLRGTMYRNGPGKMDAGGQPLGHLFDGDGMLSLYAFDDGRLHFRNRFVRTKHYRRSLTAHGAPYRALGTLRSGGILTNALRFPANVANTSVAVHAGKLLALWEGGRPTEIDPDTLATVGVHDFDGGLTWIGAFSAHPRWDPRTGEMFNFGLSMFPRPQLACYRVDRGGTLHALGSLGLPTPMFNHDMGLTERHLVFAIPPLVFPIGKFLGAGLGMRNFIEAIDYDARRGTMIGLVPRDGGKPRVLHTDPLMHLHLANTYEDGSDTVVELVDYDASWAELNGQLSTVRDGMVGAGKPYGGRLTRLRVTPTGRVIHEILSDLQGDFPTYNLGRTSRRNRYVYLAASADGTPYPSSIAKLDTDTGKESVHRLPDDTLAHEALFVPRPGASAEDDGWLVALTQDRTTELASVLVLDARDLLADPLYRGTLRHHMPLTFHGTFTDRVARPA</sequence>
<keyword evidence="3 6" id="KW-0560">Oxidoreductase</keyword>
<evidence type="ECO:0000256" key="6">
    <source>
        <dbReference type="RuleBase" id="RU364048"/>
    </source>
</evidence>
<dbReference type="Pfam" id="PF03055">
    <property type="entry name" value="RPE65"/>
    <property type="match status" value="1"/>
</dbReference>
<accession>A0A516NM19</accession>
<feature type="binding site" evidence="5">
    <location>
        <position position="291"/>
    </location>
    <ligand>
        <name>Fe cation</name>
        <dbReference type="ChEBI" id="CHEBI:24875"/>
        <note>catalytic</note>
    </ligand>
</feature>
<keyword evidence="6" id="KW-0223">Dioxygenase</keyword>
<evidence type="ECO:0000256" key="2">
    <source>
        <dbReference type="ARBA" id="ARBA00022723"/>
    </source>
</evidence>
<dbReference type="RefSeq" id="WP_143981277.1">
    <property type="nucleotide sequence ID" value="NZ_CP041695.1"/>
</dbReference>